<reference evidence="2" key="1">
    <citation type="submission" date="2020-06" db="EMBL/GenBank/DDBJ databases">
        <title>Unique genomic features of the anaerobic methanotrophic archaea.</title>
        <authorList>
            <person name="Chadwick G.L."/>
            <person name="Skennerton C.T."/>
            <person name="Laso-Perez R."/>
            <person name="Leu A.O."/>
            <person name="Speth D.R."/>
            <person name="Yu H."/>
            <person name="Morgan-Lang C."/>
            <person name="Hatzenpichler R."/>
            <person name="Goudeau D."/>
            <person name="Malmstrom R."/>
            <person name="Brazelton W.J."/>
            <person name="Woyke T."/>
            <person name="Hallam S.J."/>
            <person name="Tyson G.W."/>
            <person name="Wegener G."/>
            <person name="Boetius A."/>
            <person name="Orphan V."/>
        </authorList>
    </citation>
    <scope>NUCLEOTIDE SEQUENCE</scope>
</reference>
<organism evidence="2">
    <name type="scientific">Candidatus Methanogaster sp. ANME-2c ERB4</name>
    <dbReference type="NCBI Taxonomy" id="2759911"/>
    <lineage>
        <taxon>Archaea</taxon>
        <taxon>Methanobacteriati</taxon>
        <taxon>Methanobacteriota</taxon>
        <taxon>Stenosarchaea group</taxon>
        <taxon>Methanomicrobia</taxon>
        <taxon>Methanosarcinales</taxon>
        <taxon>ANME-2 cluster</taxon>
        <taxon>Candidatus Methanogasteraceae</taxon>
        <taxon>Candidatus Methanogaster</taxon>
    </lineage>
</organism>
<dbReference type="PANTHER" id="PTHR33678">
    <property type="entry name" value="BLL1576 PROTEIN"/>
    <property type="match status" value="1"/>
</dbReference>
<evidence type="ECO:0000313" key="2">
    <source>
        <dbReference type="EMBL" id="QNO44123.1"/>
    </source>
</evidence>
<dbReference type="InterPro" id="IPR004291">
    <property type="entry name" value="Transposase_IS66_central"/>
</dbReference>
<dbReference type="AlphaFoldDB" id="A0A7G9Y7Y9"/>
<gene>
    <name evidence="2" type="ORF">IGHLLHHL_00001</name>
</gene>
<dbReference type="PANTHER" id="PTHR33678:SF1">
    <property type="entry name" value="BLL1576 PROTEIN"/>
    <property type="match status" value="1"/>
</dbReference>
<sequence>MHNAQATLKRWINRGYGNENVEKLIGKIENGFEYWFTFVTHPGVEPTNNRAERALRELMVQRKIIGTLRNGKGTSIHERIMTVLATWAQQGLNSLQMMRVMLSG</sequence>
<dbReference type="InterPro" id="IPR052344">
    <property type="entry name" value="Transposase-related"/>
</dbReference>
<name>A0A7G9Y7Y9_9EURY</name>
<proteinExistence type="predicted"/>
<accession>A0A7G9Y7Y9</accession>
<dbReference type="EMBL" id="MT630912">
    <property type="protein sequence ID" value="QNO44123.1"/>
    <property type="molecule type" value="Genomic_DNA"/>
</dbReference>
<dbReference type="Pfam" id="PF03050">
    <property type="entry name" value="DDE_Tnp_IS66"/>
    <property type="match status" value="1"/>
</dbReference>
<protein>
    <recommendedName>
        <fullName evidence="1">Transposase IS66 central domain-containing protein</fullName>
    </recommendedName>
</protein>
<feature type="domain" description="Transposase IS66 central" evidence="1">
    <location>
        <begin position="7"/>
        <end position="73"/>
    </location>
</feature>
<evidence type="ECO:0000259" key="1">
    <source>
        <dbReference type="Pfam" id="PF03050"/>
    </source>
</evidence>